<evidence type="ECO:0000256" key="1">
    <source>
        <dbReference type="ARBA" id="ARBA00008421"/>
    </source>
</evidence>
<feature type="region of interest" description="Disordered" evidence="3">
    <location>
        <begin position="1"/>
        <end position="47"/>
    </location>
</feature>
<dbReference type="OrthoDB" id="10006572at2759"/>
<keyword evidence="6" id="KW-1185">Reference proteome</keyword>
<dbReference type="PROSITE" id="PS51088">
    <property type="entry name" value="TEA_2"/>
    <property type="match status" value="1"/>
</dbReference>
<feature type="compositionally biased region" description="Polar residues" evidence="3">
    <location>
        <begin position="280"/>
        <end position="292"/>
    </location>
</feature>
<dbReference type="AlphaFoldDB" id="A0A8H6X809"/>
<accession>A0A8H6X809</accession>
<dbReference type="EMBL" id="JACAZI010000024">
    <property type="protein sequence ID" value="KAF7335689.1"/>
    <property type="molecule type" value="Genomic_DNA"/>
</dbReference>
<dbReference type="SMART" id="SM00426">
    <property type="entry name" value="TEA"/>
    <property type="match status" value="1"/>
</dbReference>
<organism evidence="5 6">
    <name type="scientific">Mycena venus</name>
    <dbReference type="NCBI Taxonomy" id="2733690"/>
    <lineage>
        <taxon>Eukaryota</taxon>
        <taxon>Fungi</taxon>
        <taxon>Dikarya</taxon>
        <taxon>Basidiomycota</taxon>
        <taxon>Agaricomycotina</taxon>
        <taxon>Agaricomycetes</taxon>
        <taxon>Agaricomycetidae</taxon>
        <taxon>Agaricales</taxon>
        <taxon>Marasmiineae</taxon>
        <taxon>Mycenaceae</taxon>
        <taxon>Mycena</taxon>
    </lineage>
</organism>
<evidence type="ECO:0000256" key="2">
    <source>
        <dbReference type="PROSITE-ProRule" id="PRU00505"/>
    </source>
</evidence>
<evidence type="ECO:0000259" key="4">
    <source>
        <dbReference type="PROSITE" id="PS51088"/>
    </source>
</evidence>
<feature type="DNA-binding region" description="TEA" evidence="2">
    <location>
        <begin position="50"/>
        <end position="124"/>
    </location>
</feature>
<feature type="compositionally biased region" description="Polar residues" evidence="3">
    <location>
        <begin position="251"/>
        <end position="265"/>
    </location>
</feature>
<feature type="compositionally biased region" description="Low complexity" evidence="3">
    <location>
        <begin position="120"/>
        <end position="143"/>
    </location>
</feature>
<protein>
    <submittedName>
        <fullName evidence="5">TEA domain-containing protein</fullName>
    </submittedName>
</protein>
<sequence length="360" mass="39207">MYWNERDNTPSTSGSSGGSSTPSTPSSDLPASPLNKNSWPTPTLQNLENFTGGETVWPLDLEAALLEGLEKYQPDDSRETRMLGRFPRRNRFISDYIFDKTGKRRSPKQVGSRLQQLRESCGGTQCSSSSGSNDSGPSSPISPLEDGLFGASSSHSTVIYIDILPAGSPDRTRIGSSPSPWPDAGDVIHASDHPRRIESINPTVSFTAPSPVVAHSRFTVYSEDLIPPRRNGPPSTSGGSASPSVGLRVQYPTNSKILESNSGQPRQIPPDLRFSKRHSTNIPSSHPGSYNSRPDVPTKGMTPYNASVSQPDPRYPVYDNVAWNATSLHPQEASHVHRYPNQNGDSTYLYFPDMSNYVSS</sequence>
<evidence type="ECO:0000256" key="3">
    <source>
        <dbReference type="SAM" id="MobiDB-lite"/>
    </source>
</evidence>
<name>A0A8H6X809_9AGAR</name>
<feature type="compositionally biased region" description="Low complexity" evidence="3">
    <location>
        <begin position="232"/>
        <end position="244"/>
    </location>
</feature>
<dbReference type="InterPro" id="IPR038096">
    <property type="entry name" value="TEA/ATTS_sf"/>
</dbReference>
<evidence type="ECO:0000313" key="5">
    <source>
        <dbReference type="EMBL" id="KAF7335689.1"/>
    </source>
</evidence>
<dbReference type="Gene3D" id="6.10.20.40">
    <property type="entry name" value="TEA/ATTS domain"/>
    <property type="match status" value="1"/>
</dbReference>
<feature type="region of interest" description="Disordered" evidence="3">
    <location>
        <begin position="170"/>
        <end position="189"/>
    </location>
</feature>
<dbReference type="GO" id="GO:0003700">
    <property type="term" value="F:DNA-binding transcription factor activity"/>
    <property type="evidence" value="ECO:0007669"/>
    <property type="project" value="InterPro"/>
</dbReference>
<dbReference type="Pfam" id="PF01285">
    <property type="entry name" value="TEA"/>
    <property type="match status" value="1"/>
</dbReference>
<comment type="caution">
    <text evidence="5">The sequence shown here is derived from an EMBL/GenBank/DDBJ whole genome shotgun (WGS) entry which is preliminary data.</text>
</comment>
<comment type="similarity">
    <text evidence="1">Belongs to the TEC1 family.</text>
</comment>
<dbReference type="InterPro" id="IPR000818">
    <property type="entry name" value="TEA/ATTS_dom"/>
</dbReference>
<reference evidence="5" key="1">
    <citation type="submission" date="2020-05" db="EMBL/GenBank/DDBJ databases">
        <title>Mycena genomes resolve the evolution of fungal bioluminescence.</title>
        <authorList>
            <person name="Tsai I.J."/>
        </authorList>
    </citation>
    <scope>NUCLEOTIDE SEQUENCE</scope>
    <source>
        <strain evidence="5">CCC161011</strain>
    </source>
</reference>
<gene>
    <name evidence="5" type="ORF">MVEN_02224300</name>
</gene>
<feature type="compositionally biased region" description="Low complexity" evidence="3">
    <location>
        <begin position="9"/>
        <end position="27"/>
    </location>
</feature>
<feature type="compositionally biased region" description="Polar residues" evidence="3">
    <location>
        <begin position="34"/>
        <end position="47"/>
    </location>
</feature>
<evidence type="ECO:0000313" key="6">
    <source>
        <dbReference type="Proteomes" id="UP000620124"/>
    </source>
</evidence>
<feature type="region of interest" description="Disordered" evidence="3">
    <location>
        <begin position="224"/>
        <end position="313"/>
    </location>
</feature>
<dbReference type="Proteomes" id="UP000620124">
    <property type="component" value="Unassembled WGS sequence"/>
</dbReference>
<proteinExistence type="inferred from homology"/>
<feature type="domain" description="TEA" evidence="4">
    <location>
        <begin position="50"/>
        <end position="124"/>
    </location>
</feature>
<feature type="region of interest" description="Disordered" evidence="3">
    <location>
        <begin position="98"/>
        <end position="148"/>
    </location>
</feature>